<evidence type="ECO:0000313" key="2">
    <source>
        <dbReference type="Proteomes" id="UP001060085"/>
    </source>
</evidence>
<dbReference type="EMBL" id="CM044705">
    <property type="protein sequence ID" value="KAI5662114.1"/>
    <property type="molecule type" value="Genomic_DNA"/>
</dbReference>
<proteinExistence type="predicted"/>
<protein>
    <submittedName>
        <fullName evidence="1">Uncharacterized protein</fullName>
    </submittedName>
</protein>
<reference evidence="2" key="1">
    <citation type="journal article" date="2023" name="Nat. Plants">
        <title>Single-cell RNA sequencing provides a high-resolution roadmap for understanding the multicellular compartmentation of specialized metabolism.</title>
        <authorList>
            <person name="Sun S."/>
            <person name="Shen X."/>
            <person name="Li Y."/>
            <person name="Li Y."/>
            <person name="Wang S."/>
            <person name="Li R."/>
            <person name="Zhang H."/>
            <person name="Shen G."/>
            <person name="Guo B."/>
            <person name="Wei J."/>
            <person name="Xu J."/>
            <person name="St-Pierre B."/>
            <person name="Chen S."/>
            <person name="Sun C."/>
        </authorList>
    </citation>
    <scope>NUCLEOTIDE SEQUENCE [LARGE SCALE GENOMIC DNA]</scope>
</reference>
<accession>A0ACC0APN0</accession>
<organism evidence="1 2">
    <name type="scientific">Catharanthus roseus</name>
    <name type="common">Madagascar periwinkle</name>
    <name type="synonym">Vinca rosea</name>
    <dbReference type="NCBI Taxonomy" id="4058"/>
    <lineage>
        <taxon>Eukaryota</taxon>
        <taxon>Viridiplantae</taxon>
        <taxon>Streptophyta</taxon>
        <taxon>Embryophyta</taxon>
        <taxon>Tracheophyta</taxon>
        <taxon>Spermatophyta</taxon>
        <taxon>Magnoliopsida</taxon>
        <taxon>eudicotyledons</taxon>
        <taxon>Gunneridae</taxon>
        <taxon>Pentapetalae</taxon>
        <taxon>asterids</taxon>
        <taxon>lamiids</taxon>
        <taxon>Gentianales</taxon>
        <taxon>Apocynaceae</taxon>
        <taxon>Rauvolfioideae</taxon>
        <taxon>Vinceae</taxon>
        <taxon>Catharanthinae</taxon>
        <taxon>Catharanthus</taxon>
    </lineage>
</organism>
<name>A0ACC0APN0_CATRO</name>
<dbReference type="Proteomes" id="UP001060085">
    <property type="component" value="Linkage Group LG05"/>
</dbReference>
<keyword evidence="2" id="KW-1185">Reference proteome</keyword>
<gene>
    <name evidence="1" type="ORF">M9H77_21437</name>
</gene>
<evidence type="ECO:0000313" key="1">
    <source>
        <dbReference type="EMBL" id="KAI5662114.1"/>
    </source>
</evidence>
<comment type="caution">
    <text evidence="1">The sequence shown here is derived from an EMBL/GenBank/DDBJ whole genome shotgun (WGS) entry which is preliminary data.</text>
</comment>
<sequence>MDILVVVGIPRHNFLHILCDIMFMRAPRSANALSMENCISCKRKKKILRRLMFMVAFLMHCSLDFRIEFNQFTPLAMGHKLFGKNLQWKNHEIDVIASTGKPDWRSDHVYSFLRIELVKYSGWKWMHTILGLFTVLVKVGSIYRNHWPTIFKSVYTRRKTPEKKFENIVRGTACSVMQKLVDSPREGEEEEENKRKRTKGGGEEGGGAATAEMVELLRQKLKEERIAVAEAEQSGRKKFGEERKKEKWGLRVGQMTL</sequence>